<dbReference type="RefSeq" id="XP_018013195.1">
    <property type="nucleotide sequence ID" value="XM_018157706.2"/>
</dbReference>
<dbReference type="InterPro" id="IPR037666">
    <property type="entry name" value="CCDC43"/>
</dbReference>
<feature type="compositionally biased region" description="Basic and acidic residues" evidence="4">
    <location>
        <begin position="170"/>
        <end position="206"/>
    </location>
</feature>
<sequence length="219" mass="24689">MSSESLPLDFDIYLKETLINLKTDDEIFSPYIKGILEGDESPEDKNEALQGIISEITDSGIEAICEDILKKWSSCSGKNSCNCESQPSLSPASLDIQLAKLMEKQASCIATSLPPIKKPISREQEQLKQAVLAQHAQVSAVCDDGEEEEVEETRSDGLLAKNTNAAAVEQEMRQKREQRKLEHQVKKDKDKAEREKQKAKAEERKDKEKKRTQKGERKR</sequence>
<feature type="compositionally biased region" description="Basic residues" evidence="4">
    <location>
        <begin position="207"/>
        <end position="219"/>
    </location>
</feature>
<evidence type="ECO:0000256" key="2">
    <source>
        <dbReference type="ARBA" id="ARBA00016648"/>
    </source>
</evidence>
<dbReference type="KEGG" id="hazt:108670245"/>
<comment type="similarity">
    <text evidence="1">Belongs to the CCDC43 family.</text>
</comment>
<accession>A0A8B7NHT2</accession>
<feature type="domain" description="CCDC43 PWI-like" evidence="5">
    <location>
        <begin position="9"/>
        <end position="77"/>
    </location>
</feature>
<keyword evidence="3" id="KW-0175">Coiled coil</keyword>
<evidence type="ECO:0000313" key="6">
    <source>
        <dbReference type="Proteomes" id="UP000694843"/>
    </source>
</evidence>
<dbReference type="InterPro" id="IPR058771">
    <property type="entry name" value="PWI_CCDC43"/>
</dbReference>
<dbReference type="AlphaFoldDB" id="A0A8B7NHT2"/>
<name>A0A8B7NHT2_HYAAZ</name>
<feature type="region of interest" description="Disordered" evidence="4">
    <location>
        <begin position="140"/>
        <end position="219"/>
    </location>
</feature>
<evidence type="ECO:0000259" key="5">
    <source>
        <dbReference type="Pfam" id="PF26091"/>
    </source>
</evidence>
<dbReference type="Proteomes" id="UP000694843">
    <property type="component" value="Unplaced"/>
</dbReference>
<dbReference type="PANTHER" id="PTHR31684:SF2">
    <property type="entry name" value="COILED-COIL DOMAIN-CONTAINING PROTEIN 43"/>
    <property type="match status" value="1"/>
</dbReference>
<gene>
    <name evidence="7" type="primary">LOC108670245</name>
</gene>
<evidence type="ECO:0000256" key="4">
    <source>
        <dbReference type="SAM" id="MobiDB-lite"/>
    </source>
</evidence>
<dbReference type="GeneID" id="108670245"/>
<dbReference type="PANTHER" id="PTHR31684">
    <property type="entry name" value="COILED-COIL DOMAIN-CONTAINING PROTEIN 43"/>
    <property type="match status" value="1"/>
</dbReference>
<evidence type="ECO:0000256" key="1">
    <source>
        <dbReference type="ARBA" id="ARBA00005305"/>
    </source>
</evidence>
<dbReference type="OMA" id="KFLFRNT"/>
<reference evidence="7" key="1">
    <citation type="submission" date="2025-08" db="UniProtKB">
        <authorList>
            <consortium name="RefSeq"/>
        </authorList>
    </citation>
    <scope>IDENTIFICATION</scope>
    <source>
        <tissue evidence="7">Whole organism</tissue>
    </source>
</reference>
<organism evidence="6 7">
    <name type="scientific">Hyalella azteca</name>
    <name type="common">Amphipod</name>
    <dbReference type="NCBI Taxonomy" id="294128"/>
    <lineage>
        <taxon>Eukaryota</taxon>
        <taxon>Metazoa</taxon>
        <taxon>Ecdysozoa</taxon>
        <taxon>Arthropoda</taxon>
        <taxon>Crustacea</taxon>
        <taxon>Multicrustacea</taxon>
        <taxon>Malacostraca</taxon>
        <taxon>Eumalacostraca</taxon>
        <taxon>Peracarida</taxon>
        <taxon>Amphipoda</taxon>
        <taxon>Senticaudata</taxon>
        <taxon>Talitrida</taxon>
        <taxon>Talitroidea</taxon>
        <taxon>Hyalellidae</taxon>
        <taxon>Hyalella</taxon>
    </lineage>
</organism>
<evidence type="ECO:0000313" key="7">
    <source>
        <dbReference type="RefSeq" id="XP_018013195.1"/>
    </source>
</evidence>
<dbReference type="OrthoDB" id="2187466at2759"/>
<dbReference type="Pfam" id="PF26091">
    <property type="entry name" value="PWI_CCDC43"/>
    <property type="match status" value="1"/>
</dbReference>
<keyword evidence="6" id="KW-1185">Reference proteome</keyword>
<proteinExistence type="inferred from homology"/>
<evidence type="ECO:0000256" key="3">
    <source>
        <dbReference type="ARBA" id="ARBA00023054"/>
    </source>
</evidence>
<protein>
    <recommendedName>
        <fullName evidence="2">Coiled-coil domain-containing protein 43</fullName>
    </recommendedName>
</protein>